<evidence type="ECO:0000313" key="2">
    <source>
        <dbReference type="Proteomes" id="UP000280307"/>
    </source>
</evidence>
<comment type="caution">
    <text evidence="1">The sequence shown here is derived from an EMBL/GenBank/DDBJ whole genome shotgun (WGS) entry which is preliminary data.</text>
</comment>
<dbReference type="SUPFAM" id="SSF48452">
    <property type="entry name" value="TPR-like"/>
    <property type="match status" value="1"/>
</dbReference>
<protein>
    <recommendedName>
        <fullName evidence="3">Tetratricopeptide repeat protein</fullName>
    </recommendedName>
</protein>
<proteinExistence type="predicted"/>
<name>A0A426U1H5_9CHLR</name>
<dbReference type="EMBL" id="RSAS01000347">
    <property type="protein sequence ID" value="RRR73259.1"/>
    <property type="molecule type" value="Genomic_DNA"/>
</dbReference>
<sequence>MEASAQLTPRAFTALEPFPALRADVGPALRRQAAQVTAALARYQERPRLQAALEAALAETRGGLIALEGPLGSGVSSLIAALSTRLPLPLWLATISGPPGLAALYAQLAAFHRPNAPLLDPAAASDPAALEQLLADAVAARGFHGQVLLAIDELDPPGQPAHPGPFPLPAELPRGVTLLLGCTPGAPLPYAPLTRIVLPDADPELEGLQYELLHALGCPPHGVDAMQAAAAGNLLYIHLACAMLQASVIGLEALPQGLEALMQAWWQQLSPNDRRLAALLAAAGAPLPFALGTQFLDADPGPTFAAWEELGLVDLTMQAAPAPVEGETHAPSPPLLLGAFAHPAPAALIARFAPDELATAHRDLADLALAHAEAERGPRLRPGFSAPTTVTSGYLRHQLARHEALAPGAPRAAGLERMISREWLRTHERYDTLAAALEAARWELRASAIGDDPLRLARAVALTGMLASRTRALTPEAAAEALTVSLSHGGRDHALKRVQTMIERLPDGPAKAAVLKRIGEVCYGANMRSSAMRLLSRALDLEANPLSRAWRDSREALHATFASAALVCADVDTALRIAERIEHLERRAMVETETVRYLLQTGDHLRAQRLARAILHETMGAWAQAEVAVALVRAGDARGAMLLEEIAMETVAAWAQIELACDEAAHNEAGAHQRIAALPNQNQRDRGLARLARAFASADNEGAALAAAEAIVANEVRIAALIELRLSLEGLVAMLALERATSDIKAVTGDDRAPLVADLAAALAALGRVDRALELTASLNAGEEQDRALARVAVALAQTGEHEAAEEVLRRVEDDDERDWAYDEFTRLLANAGRWDEAAIMGERISGEEQRARANGDLAMARARAGEAVPALARALALEVPAERARALNVIGPALVAIGDAPRAIAVASASEALANPEMRARYLAAVGAALAETGQTEAAATVIASIKRPSDRARAGAALASVLAAAQPELARSVLGATLRNAAVGREASLHALERAAPALGILGGPELLDAVSATVDTLDHW</sequence>
<reference evidence="1 2" key="1">
    <citation type="submission" date="2018-12" db="EMBL/GenBank/DDBJ databases">
        <title>Genome Sequence of Candidatus Viridilinea halotolerans isolated from saline sulfide-rich spring.</title>
        <authorList>
            <person name="Grouzdev D.S."/>
            <person name="Burganskaya E.I."/>
            <person name="Krutkina M.S."/>
            <person name="Sukhacheva M.V."/>
            <person name="Gorlenko V.M."/>
        </authorList>
    </citation>
    <scope>NUCLEOTIDE SEQUENCE [LARGE SCALE GENOMIC DNA]</scope>
    <source>
        <strain evidence="1">Chok-6</strain>
    </source>
</reference>
<dbReference type="AlphaFoldDB" id="A0A426U1H5"/>
<dbReference type="Gene3D" id="1.25.40.10">
    <property type="entry name" value="Tetratricopeptide repeat domain"/>
    <property type="match status" value="2"/>
</dbReference>
<evidence type="ECO:0008006" key="3">
    <source>
        <dbReference type="Google" id="ProtNLM"/>
    </source>
</evidence>
<organism evidence="1 2">
    <name type="scientific">Candidatus Viridilinea halotolerans</name>
    <dbReference type="NCBI Taxonomy" id="2491704"/>
    <lineage>
        <taxon>Bacteria</taxon>
        <taxon>Bacillati</taxon>
        <taxon>Chloroflexota</taxon>
        <taxon>Chloroflexia</taxon>
        <taxon>Chloroflexales</taxon>
        <taxon>Chloroflexineae</taxon>
        <taxon>Oscillochloridaceae</taxon>
        <taxon>Candidatus Viridilinea</taxon>
    </lineage>
</organism>
<dbReference type="Proteomes" id="UP000280307">
    <property type="component" value="Unassembled WGS sequence"/>
</dbReference>
<accession>A0A426U1H5</accession>
<gene>
    <name evidence="1" type="ORF">EI684_09080</name>
</gene>
<evidence type="ECO:0000313" key="1">
    <source>
        <dbReference type="EMBL" id="RRR73259.1"/>
    </source>
</evidence>
<dbReference type="InterPro" id="IPR011990">
    <property type="entry name" value="TPR-like_helical_dom_sf"/>
</dbReference>